<reference evidence="3 4" key="1">
    <citation type="journal article" date="2019" name="Int. J. Syst. Evol. Microbiol.">
        <title>The Global Catalogue of Microorganisms (GCM) 10K type strain sequencing project: providing services to taxonomists for standard genome sequencing and annotation.</title>
        <authorList>
            <consortium name="The Broad Institute Genomics Platform"/>
            <consortium name="The Broad Institute Genome Sequencing Center for Infectious Disease"/>
            <person name="Wu L."/>
            <person name="Ma J."/>
        </authorList>
    </citation>
    <scope>NUCLEOTIDE SEQUENCE [LARGE SCALE GENOMIC DNA]</scope>
    <source>
        <strain evidence="3 4">JCM 14560</strain>
    </source>
</reference>
<evidence type="ECO:0000259" key="2">
    <source>
        <dbReference type="Pfam" id="PF03070"/>
    </source>
</evidence>
<sequence length="240" mass="26412">MTLREHLWERAEPLVAGVLAHPFWAGLRDGTLAPEVLWHFAEQDARYTVPAYARALARTAAAPDRDDHGALLAGAAGATFESLTRMSRELERLSERFEGLEPAAGITPSTLAHTSFMTAAATTSFAAGIGGLLPMTWFHQKVCHDLTERRKPGSRYTWWIDQYCPEDGFHDYVEAYLGMVDDFGRRASDAELAVLGDSFLHGAHYELAFCEAAWRLQSWAGPYQGSGDPAEPRDSTEGPG</sequence>
<evidence type="ECO:0000313" key="4">
    <source>
        <dbReference type="Proteomes" id="UP001422759"/>
    </source>
</evidence>
<comment type="pathway">
    <text evidence="1">Cofactor biosynthesis; thiamine diphosphate biosynthesis.</text>
</comment>
<name>A0ABN2ZZ55_9ACTN</name>
<proteinExistence type="predicted"/>
<protein>
    <submittedName>
        <fullName evidence="3">Thiaminase II</fullName>
    </submittedName>
</protein>
<dbReference type="PANTHER" id="PTHR43198">
    <property type="entry name" value="BIFUNCTIONAL TH2 PROTEIN"/>
    <property type="match status" value="1"/>
</dbReference>
<dbReference type="Proteomes" id="UP001422759">
    <property type="component" value="Unassembled WGS sequence"/>
</dbReference>
<dbReference type="RefSeq" id="WP_344467695.1">
    <property type="nucleotide sequence ID" value="NZ_BAAANT010000029.1"/>
</dbReference>
<comment type="caution">
    <text evidence="3">The sequence shown here is derived from an EMBL/GenBank/DDBJ whole genome shotgun (WGS) entry which is preliminary data.</text>
</comment>
<feature type="domain" description="Thiaminase-2/PQQC" evidence="2">
    <location>
        <begin position="8"/>
        <end position="215"/>
    </location>
</feature>
<evidence type="ECO:0000256" key="1">
    <source>
        <dbReference type="ARBA" id="ARBA00004948"/>
    </source>
</evidence>
<dbReference type="Gene3D" id="1.20.910.10">
    <property type="entry name" value="Heme oxygenase-like"/>
    <property type="match status" value="1"/>
</dbReference>
<dbReference type="InterPro" id="IPR050967">
    <property type="entry name" value="Thiamine_Salvage_TenA"/>
</dbReference>
<dbReference type="InterPro" id="IPR004305">
    <property type="entry name" value="Thiaminase-2/PQQC"/>
</dbReference>
<dbReference type="SUPFAM" id="SSF48613">
    <property type="entry name" value="Heme oxygenase-like"/>
    <property type="match status" value="1"/>
</dbReference>
<accession>A0ABN2ZZ55</accession>
<dbReference type="EMBL" id="BAAANT010000029">
    <property type="protein sequence ID" value="GAA2150414.1"/>
    <property type="molecule type" value="Genomic_DNA"/>
</dbReference>
<dbReference type="Pfam" id="PF03070">
    <property type="entry name" value="TENA_THI-4"/>
    <property type="match status" value="1"/>
</dbReference>
<evidence type="ECO:0000313" key="3">
    <source>
        <dbReference type="EMBL" id="GAA2150414.1"/>
    </source>
</evidence>
<gene>
    <name evidence="3" type="primary">tenA_2</name>
    <name evidence="3" type="ORF">GCM10009760_44780</name>
</gene>
<dbReference type="PANTHER" id="PTHR43198:SF2">
    <property type="entry name" value="SI:CH1073-67J19.1-RELATED"/>
    <property type="match status" value="1"/>
</dbReference>
<organism evidence="3 4">
    <name type="scientific">Kitasatospora kazusensis</name>
    <dbReference type="NCBI Taxonomy" id="407974"/>
    <lineage>
        <taxon>Bacteria</taxon>
        <taxon>Bacillati</taxon>
        <taxon>Actinomycetota</taxon>
        <taxon>Actinomycetes</taxon>
        <taxon>Kitasatosporales</taxon>
        <taxon>Streptomycetaceae</taxon>
        <taxon>Kitasatospora</taxon>
    </lineage>
</organism>
<dbReference type="InterPro" id="IPR016084">
    <property type="entry name" value="Haem_Oase-like_multi-hlx"/>
</dbReference>
<keyword evidence="4" id="KW-1185">Reference proteome</keyword>